<comment type="caution">
    <text evidence="1">The sequence shown here is derived from an EMBL/GenBank/DDBJ whole genome shotgun (WGS) entry which is preliminary data.</text>
</comment>
<dbReference type="Proteomes" id="UP000324897">
    <property type="component" value="Unassembled WGS sequence"/>
</dbReference>
<gene>
    <name evidence="1" type="ORF">EJB05_49922</name>
</gene>
<feature type="non-terminal residue" evidence="1">
    <location>
        <position position="483"/>
    </location>
</feature>
<dbReference type="PANTHER" id="PTHR31170:SF18">
    <property type="entry name" value="(WILD MALAYSIAN BANANA) HYPOTHETICAL PROTEIN"/>
    <property type="match status" value="1"/>
</dbReference>
<feature type="non-terminal residue" evidence="1">
    <location>
        <position position="1"/>
    </location>
</feature>
<name>A0A5J9T643_9POAL</name>
<accession>A0A5J9T643</accession>
<evidence type="ECO:0000313" key="1">
    <source>
        <dbReference type="EMBL" id="TVU06697.1"/>
    </source>
</evidence>
<dbReference type="OrthoDB" id="605154at2759"/>
<dbReference type="EMBL" id="RWGY01000051">
    <property type="protein sequence ID" value="TVU06697.1"/>
    <property type="molecule type" value="Genomic_DNA"/>
</dbReference>
<dbReference type="Pfam" id="PF03140">
    <property type="entry name" value="DUF247"/>
    <property type="match status" value="1"/>
</dbReference>
<organism evidence="1 2">
    <name type="scientific">Eragrostis curvula</name>
    <name type="common">weeping love grass</name>
    <dbReference type="NCBI Taxonomy" id="38414"/>
    <lineage>
        <taxon>Eukaryota</taxon>
        <taxon>Viridiplantae</taxon>
        <taxon>Streptophyta</taxon>
        <taxon>Embryophyta</taxon>
        <taxon>Tracheophyta</taxon>
        <taxon>Spermatophyta</taxon>
        <taxon>Magnoliopsida</taxon>
        <taxon>Liliopsida</taxon>
        <taxon>Poales</taxon>
        <taxon>Poaceae</taxon>
        <taxon>PACMAD clade</taxon>
        <taxon>Chloridoideae</taxon>
        <taxon>Eragrostideae</taxon>
        <taxon>Eragrostidinae</taxon>
        <taxon>Eragrostis</taxon>
    </lineage>
</organism>
<protein>
    <submittedName>
        <fullName evidence="1">Uncharacterized protein</fullName>
    </submittedName>
</protein>
<keyword evidence="2" id="KW-1185">Reference proteome</keyword>
<dbReference type="InterPro" id="IPR004158">
    <property type="entry name" value="DUF247_pln"/>
</dbReference>
<sequence>MTGDSHVVDIAPSRQLRNVMDVADSSATQLVTGCPTIIGKVSNKSRDVLPTAYSPQHVSIGPYHRTWHTNLARDDEKNEYLHAILPAESTVEVCLNELARLEDQARRCYSHTVKMNSSQFVRSLLLDGCYLLACFNDNDDDDDGSRSGAPVANGHVPQADHHGGDMLEDVAVVSDAFFLAENQIPFFVIDKIHQLTAGGAPTAIPVVRYAQKLLEGRKYSVAKPAVGGASGPANLLHLLHMHLTPTVLILPPTGGPDTDKPVGRWRQATQYNDIAGIKFKRRPLSADGARCILDVKLDSGAGTLEIPMLHIEAETWRFLRNLMALEHHNPEAAGKHVTAYCILMSQVACTEADVELLSRKGVIEHSLGSHKDAAVFFADLCKGIMFDPNGPGSNYLRATNQELEKRFQSRQQRWMAWLVRNYFSNPWVTVGLMLGAIGLACEVVQAVFSVLSYGNHLPLLIEDRVIGDNNGLQADLRTIYVRP</sequence>
<reference evidence="1 2" key="1">
    <citation type="journal article" date="2019" name="Sci. Rep.">
        <title>A high-quality genome of Eragrostis curvula grass provides insights into Poaceae evolution and supports new strategies to enhance forage quality.</title>
        <authorList>
            <person name="Carballo J."/>
            <person name="Santos B.A.C.M."/>
            <person name="Zappacosta D."/>
            <person name="Garbus I."/>
            <person name="Selva J.P."/>
            <person name="Gallo C.A."/>
            <person name="Diaz A."/>
            <person name="Albertini E."/>
            <person name="Caccamo M."/>
            <person name="Echenique V."/>
        </authorList>
    </citation>
    <scope>NUCLEOTIDE SEQUENCE [LARGE SCALE GENOMIC DNA]</scope>
    <source>
        <strain evidence="2">cv. Victoria</strain>
        <tissue evidence="1">Leaf</tissue>
    </source>
</reference>
<dbReference type="PANTHER" id="PTHR31170">
    <property type="entry name" value="BNAC04G53230D PROTEIN"/>
    <property type="match status" value="1"/>
</dbReference>
<evidence type="ECO:0000313" key="2">
    <source>
        <dbReference type="Proteomes" id="UP000324897"/>
    </source>
</evidence>
<dbReference type="AlphaFoldDB" id="A0A5J9T643"/>
<dbReference type="Gramene" id="TVU06697">
    <property type="protein sequence ID" value="TVU06697"/>
    <property type="gene ID" value="EJB05_49922"/>
</dbReference>
<proteinExistence type="predicted"/>